<comment type="catalytic activity">
    <reaction evidence="4">
        <text>N-acetyl-alpha-D-glucosamine 1-phosphate + UTP + H(+) = UDP-N-acetyl-alpha-D-glucosamine + diphosphate</text>
        <dbReference type="Rhea" id="RHEA:13509"/>
        <dbReference type="ChEBI" id="CHEBI:15378"/>
        <dbReference type="ChEBI" id="CHEBI:33019"/>
        <dbReference type="ChEBI" id="CHEBI:46398"/>
        <dbReference type="ChEBI" id="CHEBI:57705"/>
        <dbReference type="ChEBI" id="CHEBI:57776"/>
        <dbReference type="EC" id="2.7.7.23"/>
    </reaction>
</comment>
<reference evidence="6" key="1">
    <citation type="submission" date="2018-05" db="EMBL/GenBank/DDBJ databases">
        <authorList>
            <person name="Lanie J.A."/>
            <person name="Ng W.-L."/>
            <person name="Kazmierczak K.M."/>
            <person name="Andrzejewski T.M."/>
            <person name="Davidsen T.M."/>
            <person name="Wayne K.J."/>
            <person name="Tettelin H."/>
            <person name="Glass J.I."/>
            <person name="Rusch D."/>
            <person name="Podicherti R."/>
            <person name="Tsui H.-C.T."/>
            <person name="Winkler M.E."/>
        </authorList>
    </citation>
    <scope>NUCLEOTIDE SEQUENCE</scope>
</reference>
<proteinExistence type="predicted"/>
<dbReference type="PANTHER" id="PTHR43584:SF3">
    <property type="entry name" value="BIFUNCTIONAL PROTEIN GLMU"/>
    <property type="match status" value="1"/>
</dbReference>
<dbReference type="InterPro" id="IPR029044">
    <property type="entry name" value="Nucleotide-diphossugar_trans"/>
</dbReference>
<dbReference type="EMBL" id="UINC01062704">
    <property type="protein sequence ID" value="SVB89574.1"/>
    <property type="molecule type" value="Genomic_DNA"/>
</dbReference>
<evidence type="ECO:0000313" key="6">
    <source>
        <dbReference type="EMBL" id="SVB89574.1"/>
    </source>
</evidence>
<accession>A0A382HQC2</accession>
<evidence type="ECO:0000256" key="3">
    <source>
        <dbReference type="ARBA" id="ARBA00022695"/>
    </source>
</evidence>
<evidence type="ECO:0000256" key="1">
    <source>
        <dbReference type="ARBA" id="ARBA00012457"/>
    </source>
</evidence>
<keyword evidence="2" id="KW-0808">Transferase</keyword>
<keyword evidence="3" id="KW-0548">Nucleotidyltransferase</keyword>
<sequence>MRNFFDWNVNNIDPSLWTCVIPAAGKGTRLGYEFPKILYPILGKTVLQHLINLFHEFCSSFVVVASPNGAQEIQKEFESCCQSTDFRIVIQAEPKGMAHAVWQARDSIETPNTVVVWGDQICLRDETISSTLAYHQSDTANVLTFPTVMKKNPYIHFHRDKTGKIIKVLQKRENEIKTEVGENDCGFFCFSTHSLFYLLKNSLSSPDTLGSQTKEINLLQLFPQFEMIDGQVNTLRIAHFEETLGINTVEEAKTAESILRIRN</sequence>
<dbReference type="GO" id="GO:0003977">
    <property type="term" value="F:UDP-N-acetylglucosamine diphosphorylase activity"/>
    <property type="evidence" value="ECO:0007669"/>
    <property type="project" value="UniProtKB-EC"/>
</dbReference>
<dbReference type="PANTHER" id="PTHR43584">
    <property type="entry name" value="NUCLEOTIDYL TRANSFERASE"/>
    <property type="match status" value="1"/>
</dbReference>
<feature type="domain" description="MobA-like NTP transferase" evidence="5">
    <location>
        <begin position="19"/>
        <end position="168"/>
    </location>
</feature>
<dbReference type="SUPFAM" id="SSF53448">
    <property type="entry name" value="Nucleotide-diphospho-sugar transferases"/>
    <property type="match status" value="1"/>
</dbReference>
<organism evidence="6">
    <name type="scientific">marine metagenome</name>
    <dbReference type="NCBI Taxonomy" id="408172"/>
    <lineage>
        <taxon>unclassified sequences</taxon>
        <taxon>metagenomes</taxon>
        <taxon>ecological metagenomes</taxon>
    </lineage>
</organism>
<dbReference type="InterPro" id="IPR050065">
    <property type="entry name" value="GlmU-like"/>
</dbReference>
<evidence type="ECO:0000259" key="5">
    <source>
        <dbReference type="Pfam" id="PF12804"/>
    </source>
</evidence>
<gene>
    <name evidence="6" type="ORF">METZ01_LOCUS242428</name>
</gene>
<dbReference type="EC" id="2.7.7.23" evidence="1"/>
<name>A0A382HQC2_9ZZZZ</name>
<evidence type="ECO:0000256" key="4">
    <source>
        <dbReference type="ARBA" id="ARBA00048493"/>
    </source>
</evidence>
<dbReference type="AlphaFoldDB" id="A0A382HQC2"/>
<protein>
    <recommendedName>
        <fullName evidence="1">UDP-N-acetylglucosamine diphosphorylase</fullName>
        <ecNumber evidence="1">2.7.7.23</ecNumber>
    </recommendedName>
</protein>
<dbReference type="InterPro" id="IPR025877">
    <property type="entry name" value="MobA-like_NTP_Trfase"/>
</dbReference>
<dbReference type="Gene3D" id="3.90.550.10">
    <property type="entry name" value="Spore Coat Polysaccharide Biosynthesis Protein SpsA, Chain A"/>
    <property type="match status" value="1"/>
</dbReference>
<evidence type="ECO:0000256" key="2">
    <source>
        <dbReference type="ARBA" id="ARBA00022679"/>
    </source>
</evidence>
<dbReference type="Pfam" id="PF12804">
    <property type="entry name" value="NTP_transf_3"/>
    <property type="match status" value="1"/>
</dbReference>